<name>A0A4Z2GH35_9TELE</name>
<dbReference type="EMBL" id="SRLO01000564">
    <property type="protein sequence ID" value="TNN51972.1"/>
    <property type="molecule type" value="Genomic_DNA"/>
</dbReference>
<gene>
    <name evidence="1" type="ORF">EYF80_037822</name>
</gene>
<proteinExistence type="predicted"/>
<organism evidence="1 2">
    <name type="scientific">Liparis tanakae</name>
    <name type="common">Tanaka's snailfish</name>
    <dbReference type="NCBI Taxonomy" id="230148"/>
    <lineage>
        <taxon>Eukaryota</taxon>
        <taxon>Metazoa</taxon>
        <taxon>Chordata</taxon>
        <taxon>Craniata</taxon>
        <taxon>Vertebrata</taxon>
        <taxon>Euteleostomi</taxon>
        <taxon>Actinopterygii</taxon>
        <taxon>Neopterygii</taxon>
        <taxon>Teleostei</taxon>
        <taxon>Neoteleostei</taxon>
        <taxon>Acanthomorphata</taxon>
        <taxon>Eupercaria</taxon>
        <taxon>Perciformes</taxon>
        <taxon>Cottioidei</taxon>
        <taxon>Cottales</taxon>
        <taxon>Liparidae</taxon>
        <taxon>Liparis</taxon>
    </lineage>
</organism>
<dbReference type="Proteomes" id="UP000314294">
    <property type="component" value="Unassembled WGS sequence"/>
</dbReference>
<protein>
    <submittedName>
        <fullName evidence="1">Uncharacterized protein</fullName>
    </submittedName>
</protein>
<accession>A0A4Z2GH35</accession>
<comment type="caution">
    <text evidence="1">The sequence shown here is derived from an EMBL/GenBank/DDBJ whole genome shotgun (WGS) entry which is preliminary data.</text>
</comment>
<evidence type="ECO:0000313" key="1">
    <source>
        <dbReference type="EMBL" id="TNN51972.1"/>
    </source>
</evidence>
<keyword evidence="2" id="KW-1185">Reference proteome</keyword>
<dbReference type="AlphaFoldDB" id="A0A4Z2GH35"/>
<sequence>MPTRLRTLRNMSESIFMAKVALGQRELSHSNMTMVLMEEVAAHHSAQHRRFFAPRVADGVAGFSVDGCDWDYENQERPFLPTSMRFIHERKLRVLRLLQRAARQTAGDNEDVAVLVSVHRGLRCERRRRATGFNKMRVAESGRLRDKDITTIGAATQQQSMNSLFLCLCCCKVDWYSKNHCLKSASFSDKPPSPQVDGYTKNSAG</sequence>
<reference evidence="1 2" key="1">
    <citation type="submission" date="2019-03" db="EMBL/GenBank/DDBJ databases">
        <title>First draft genome of Liparis tanakae, snailfish: a comprehensive survey of snailfish specific genes.</title>
        <authorList>
            <person name="Kim W."/>
            <person name="Song I."/>
            <person name="Jeong J.-H."/>
            <person name="Kim D."/>
            <person name="Kim S."/>
            <person name="Ryu S."/>
            <person name="Song J.Y."/>
            <person name="Lee S.K."/>
        </authorList>
    </citation>
    <scope>NUCLEOTIDE SEQUENCE [LARGE SCALE GENOMIC DNA]</scope>
    <source>
        <tissue evidence="1">Muscle</tissue>
    </source>
</reference>
<evidence type="ECO:0000313" key="2">
    <source>
        <dbReference type="Proteomes" id="UP000314294"/>
    </source>
</evidence>